<keyword evidence="3" id="KW-1185">Reference proteome</keyword>
<keyword evidence="1" id="KW-0472">Membrane</keyword>
<evidence type="ECO:0000313" key="3">
    <source>
        <dbReference type="Proteomes" id="UP001149163"/>
    </source>
</evidence>
<dbReference type="GO" id="GO:0016491">
    <property type="term" value="F:oxidoreductase activity"/>
    <property type="evidence" value="ECO:0007669"/>
    <property type="project" value="InterPro"/>
</dbReference>
<comment type="caution">
    <text evidence="2">The sequence shown here is derived from an EMBL/GenBank/DDBJ whole genome shotgun (WGS) entry which is preliminary data.</text>
</comment>
<dbReference type="GeneID" id="81422924"/>
<gene>
    <name evidence="2" type="ORF">N7482_001623</name>
</gene>
<dbReference type="EMBL" id="JAPQKN010000001">
    <property type="protein sequence ID" value="KAJ5175746.1"/>
    <property type="molecule type" value="Genomic_DNA"/>
</dbReference>
<dbReference type="Proteomes" id="UP001149163">
    <property type="component" value="Unassembled WGS sequence"/>
</dbReference>
<dbReference type="RefSeq" id="XP_056547354.1">
    <property type="nucleotide sequence ID" value="XM_056683748.1"/>
</dbReference>
<reference evidence="2" key="1">
    <citation type="submission" date="2022-11" db="EMBL/GenBank/DDBJ databases">
        <authorList>
            <person name="Petersen C."/>
        </authorList>
    </citation>
    <scope>NUCLEOTIDE SEQUENCE</scope>
    <source>
        <strain evidence="2">IBT 26290</strain>
    </source>
</reference>
<protein>
    <recommendedName>
        <fullName evidence="4">ER-bound oxygenase mpaB/mpaB'/Rubber oxygenase catalytic domain-containing protein</fullName>
    </recommendedName>
</protein>
<keyword evidence="1" id="KW-1133">Transmembrane helix</keyword>
<organism evidence="2 3">
    <name type="scientific">Penicillium canariense</name>
    <dbReference type="NCBI Taxonomy" id="189055"/>
    <lineage>
        <taxon>Eukaryota</taxon>
        <taxon>Fungi</taxon>
        <taxon>Dikarya</taxon>
        <taxon>Ascomycota</taxon>
        <taxon>Pezizomycotina</taxon>
        <taxon>Eurotiomycetes</taxon>
        <taxon>Eurotiomycetidae</taxon>
        <taxon>Eurotiales</taxon>
        <taxon>Aspergillaceae</taxon>
        <taxon>Penicillium</taxon>
    </lineage>
</organism>
<feature type="transmembrane region" description="Helical" evidence="1">
    <location>
        <begin position="27"/>
        <end position="47"/>
    </location>
</feature>
<dbReference type="PANTHER" id="PTHR36124:SF1">
    <property type="entry name" value="ER-BOUND OXYGENASE MPAB_MPAB'_RUBBER OXYGENASE CATALYTIC DOMAIN-CONTAINING PROTEIN"/>
    <property type="match status" value="1"/>
</dbReference>
<evidence type="ECO:0000256" key="1">
    <source>
        <dbReference type="SAM" id="Phobius"/>
    </source>
</evidence>
<proteinExistence type="predicted"/>
<dbReference type="AlphaFoldDB" id="A0A9W9LT98"/>
<sequence length="427" mass="49775">MAWPSLTSIVKDTPILNSLSQASPQQYIIYALVGLAVYLAMASSLRFQRRRSLHQKYPYKTRESMGKMSDHDAFTIQKTILQMEFPFIVLKSLQFALFRTYGIPSISTLLLKTSQFSDPATSFKRYADTGALIGEFMAFDPSSDRAQTAIARTKFLHKSYRARGKILEDDMLYTLSLFALEPIRFVKMYEWREMTEMERCAVGTYWKSLGDALAISYEALRSGKTGFRDGIHWLEEVREWSLQYEAQHMKPHPRNKEVADRTIDVLVYNLPNFMKPLGLYFVSFLMDERLQSAMMIRAPPAFLSAIFSSVFRLRRLYLRYFALPRPAFMRLDVFTEKPNEYGRNFVLMYEGAPFYVQPTIWNRWGPVAWFKWALGQPLPGDDGDKYYPQGYYTPDLGPKYFEGKGRKEVESIKESIQQQRMRQCPFP</sequence>
<dbReference type="OrthoDB" id="545169at2759"/>
<keyword evidence="1" id="KW-0812">Transmembrane</keyword>
<evidence type="ECO:0000313" key="2">
    <source>
        <dbReference type="EMBL" id="KAJ5175746.1"/>
    </source>
</evidence>
<dbReference type="InterPro" id="IPR046366">
    <property type="entry name" value="MPAB"/>
</dbReference>
<accession>A0A9W9LT98</accession>
<evidence type="ECO:0008006" key="4">
    <source>
        <dbReference type="Google" id="ProtNLM"/>
    </source>
</evidence>
<dbReference type="PANTHER" id="PTHR36124">
    <property type="match status" value="1"/>
</dbReference>
<reference evidence="2" key="2">
    <citation type="journal article" date="2023" name="IMA Fungus">
        <title>Comparative genomic study of the Penicillium genus elucidates a diverse pangenome and 15 lateral gene transfer events.</title>
        <authorList>
            <person name="Petersen C."/>
            <person name="Sorensen T."/>
            <person name="Nielsen M.R."/>
            <person name="Sondergaard T.E."/>
            <person name="Sorensen J.L."/>
            <person name="Fitzpatrick D.A."/>
            <person name="Frisvad J.C."/>
            <person name="Nielsen K.L."/>
        </authorList>
    </citation>
    <scope>NUCLEOTIDE SEQUENCE</scope>
    <source>
        <strain evidence="2">IBT 26290</strain>
    </source>
</reference>
<name>A0A9W9LT98_9EURO</name>